<dbReference type="SUPFAM" id="SSF46785">
    <property type="entry name" value="Winged helix' DNA-binding domain"/>
    <property type="match status" value="1"/>
</dbReference>
<reference evidence="2 3" key="1">
    <citation type="journal article" date="2015" name="Nature">
        <title>rRNA introns, odd ribosomes, and small enigmatic genomes across a large radiation of phyla.</title>
        <authorList>
            <person name="Brown C.T."/>
            <person name="Hug L.A."/>
            <person name="Thomas B.C."/>
            <person name="Sharon I."/>
            <person name="Castelle C.J."/>
            <person name="Singh A."/>
            <person name="Wilkins M.J."/>
            <person name="Williams K.H."/>
            <person name="Banfield J.F."/>
        </authorList>
    </citation>
    <scope>NUCLEOTIDE SEQUENCE [LARGE SCALE GENOMIC DNA]</scope>
</reference>
<evidence type="ECO:0000259" key="1">
    <source>
        <dbReference type="Pfam" id="PF01978"/>
    </source>
</evidence>
<dbReference type="InterPro" id="IPR011991">
    <property type="entry name" value="ArsR-like_HTH"/>
</dbReference>
<evidence type="ECO:0000313" key="2">
    <source>
        <dbReference type="EMBL" id="KKT79068.1"/>
    </source>
</evidence>
<dbReference type="Proteomes" id="UP000034889">
    <property type="component" value="Unassembled WGS sequence"/>
</dbReference>
<dbReference type="PANTHER" id="PTHR34293:SF1">
    <property type="entry name" value="HTH-TYPE TRANSCRIPTIONAL REGULATOR TRMBL2"/>
    <property type="match status" value="1"/>
</dbReference>
<dbReference type="InterPro" id="IPR036388">
    <property type="entry name" value="WH-like_DNA-bd_sf"/>
</dbReference>
<dbReference type="Gene3D" id="1.10.10.10">
    <property type="entry name" value="Winged helix-like DNA-binding domain superfamily/Winged helix DNA-binding domain"/>
    <property type="match status" value="1"/>
</dbReference>
<gene>
    <name evidence="2" type="ORF">UW74_C0005G0014</name>
</gene>
<comment type="caution">
    <text evidence="2">The sequence shown here is derived from an EMBL/GenBank/DDBJ whole genome shotgun (WGS) entry which is preliminary data.</text>
</comment>
<dbReference type="EMBL" id="LCJM01000005">
    <property type="protein sequence ID" value="KKT79068.1"/>
    <property type="molecule type" value="Genomic_DNA"/>
</dbReference>
<sequence>MHIQKLIEQFGYTPNEAKVYLAALNLGEATVSEISEKVKMPRTSVQIIANSLHKEGLINFYVKRRYKYWIAESPEKFLTRLREQEAALRAVLPELQAIRRNKGDSKPTVKVFIGEEEIKLILDDIIATKHHFLVISAWDDWVDFFGSEYVNDFINLRKSHFLKVRLLVAKRPDAIIMKEKDEKELRETRFLPEDARINNMNFIYANKVALISLDKRRPTGVLIEDKDITNTMTVFFECLWKQSAE</sequence>
<proteinExistence type="predicted"/>
<dbReference type="CDD" id="cd00090">
    <property type="entry name" value="HTH_ARSR"/>
    <property type="match status" value="1"/>
</dbReference>
<dbReference type="PANTHER" id="PTHR34293">
    <property type="entry name" value="HTH-TYPE TRANSCRIPTIONAL REGULATOR TRMBL2"/>
    <property type="match status" value="1"/>
</dbReference>
<feature type="domain" description="Transcription regulator TrmB N-terminal" evidence="1">
    <location>
        <begin position="9"/>
        <end position="68"/>
    </location>
</feature>
<organism evidence="2 3">
    <name type="scientific">Candidatus Giovannonibacteria bacterium GW2011_GWC2_44_8</name>
    <dbReference type="NCBI Taxonomy" id="1618657"/>
    <lineage>
        <taxon>Bacteria</taxon>
        <taxon>Candidatus Giovannoniibacteriota</taxon>
    </lineage>
</organism>
<dbReference type="Pfam" id="PF01978">
    <property type="entry name" value="TrmB"/>
    <property type="match status" value="1"/>
</dbReference>
<dbReference type="InterPro" id="IPR036390">
    <property type="entry name" value="WH_DNA-bd_sf"/>
</dbReference>
<name>A0A0G1K6F1_9BACT</name>
<accession>A0A0G1K6F1</accession>
<evidence type="ECO:0000313" key="3">
    <source>
        <dbReference type="Proteomes" id="UP000034889"/>
    </source>
</evidence>
<dbReference type="InterPro" id="IPR051797">
    <property type="entry name" value="TrmB-like"/>
</dbReference>
<protein>
    <submittedName>
        <fullName evidence="2">Transcriptional regulator, TrmB</fullName>
    </submittedName>
</protein>
<dbReference type="InterPro" id="IPR002831">
    <property type="entry name" value="Tscrpt_reg_TrmB_N"/>
</dbReference>
<dbReference type="AlphaFoldDB" id="A0A0G1K6F1"/>